<name>A0ABV5D6C7_9ACTN</name>
<accession>A0ABV5D6C7</accession>
<sequence>MLGREPLERVGVRRVLEEDTRIRIVCEHADPESPLVGASRTDVLITRHRSADEALGVLRRPEPVPAAAVTGPATAAPALVVLVDSVSEHGTRMLLHDGARGILLRASSVRHLPWAVRAAPEGTVALGPVAARFLVDQYVRPGRVADAVAAARGMLRKLSAREREIAGYWRRARRIPVWPRHSASARTR</sequence>
<dbReference type="Proteomes" id="UP001585018">
    <property type="component" value="Unassembled WGS sequence"/>
</dbReference>
<evidence type="ECO:0000313" key="1">
    <source>
        <dbReference type="EMBL" id="MFB8748274.1"/>
    </source>
</evidence>
<keyword evidence="2" id="KW-1185">Reference proteome</keyword>
<comment type="caution">
    <text evidence="1">The sequence shown here is derived from an EMBL/GenBank/DDBJ whole genome shotgun (WGS) entry which is preliminary data.</text>
</comment>
<proteinExistence type="predicted"/>
<evidence type="ECO:0000313" key="2">
    <source>
        <dbReference type="Proteomes" id="UP001585018"/>
    </source>
</evidence>
<protein>
    <recommendedName>
        <fullName evidence="3">DNA-binding response regulator</fullName>
    </recommendedName>
</protein>
<dbReference type="RefSeq" id="WP_355283335.1">
    <property type="nucleotide sequence ID" value="NZ_JAYMRR010000002.1"/>
</dbReference>
<organism evidence="1 2">
    <name type="scientific">Streptomyces parvulus</name>
    <dbReference type="NCBI Taxonomy" id="146923"/>
    <lineage>
        <taxon>Bacteria</taxon>
        <taxon>Bacillati</taxon>
        <taxon>Actinomycetota</taxon>
        <taxon>Actinomycetes</taxon>
        <taxon>Kitasatosporales</taxon>
        <taxon>Streptomycetaceae</taxon>
        <taxon>Streptomyces</taxon>
    </lineage>
</organism>
<dbReference type="EMBL" id="JAYMRR010000002">
    <property type="protein sequence ID" value="MFB8748274.1"/>
    <property type="molecule type" value="Genomic_DNA"/>
</dbReference>
<reference evidence="1 2" key="1">
    <citation type="submission" date="2024-01" db="EMBL/GenBank/DDBJ databases">
        <title>Genome mining of biosynthetic gene clusters to explore secondary metabolites of Streptomyces sp.</title>
        <authorList>
            <person name="Baig A."/>
            <person name="Ajitkumar Shintre N."/>
            <person name="Kumar H."/>
            <person name="Anbarasu A."/>
            <person name="Ramaiah S."/>
        </authorList>
    </citation>
    <scope>NUCLEOTIDE SEQUENCE [LARGE SCALE GENOMIC DNA]</scope>
    <source>
        <strain evidence="1 2">A03</strain>
    </source>
</reference>
<evidence type="ECO:0008006" key="3">
    <source>
        <dbReference type="Google" id="ProtNLM"/>
    </source>
</evidence>
<gene>
    <name evidence="1" type="ORF">VSS30_05590</name>
</gene>